<keyword evidence="2 3" id="KW-0119">Carbohydrate metabolism</keyword>
<comment type="function">
    <text evidence="3">Specifically catalyzes the cleavage of the D-lactyl ether substituent of MurNAc 6-phosphate, producing GlcNAc 6-phosphate and D-lactate.</text>
</comment>
<dbReference type="PROSITE" id="PS01272">
    <property type="entry name" value="GCKR"/>
    <property type="match status" value="1"/>
</dbReference>
<dbReference type="RefSeq" id="WP_245773770.1">
    <property type="nucleotide sequence ID" value="NZ_FOUY01000030.1"/>
</dbReference>
<dbReference type="SUPFAM" id="SSF53697">
    <property type="entry name" value="SIS domain"/>
    <property type="match status" value="1"/>
</dbReference>
<keyword evidence="1 3" id="KW-0456">Lyase</keyword>
<evidence type="ECO:0000313" key="7">
    <source>
        <dbReference type="Proteomes" id="UP000199614"/>
    </source>
</evidence>
<dbReference type="InterPro" id="IPR046348">
    <property type="entry name" value="SIS_dom_sf"/>
</dbReference>
<evidence type="ECO:0000256" key="3">
    <source>
        <dbReference type="HAMAP-Rule" id="MF_00068"/>
    </source>
</evidence>
<reference evidence="6 7" key="1">
    <citation type="submission" date="2016-10" db="EMBL/GenBank/DDBJ databases">
        <authorList>
            <person name="de Groot N.N."/>
        </authorList>
    </citation>
    <scope>NUCLEOTIDE SEQUENCE [LARGE SCALE GENOMIC DNA]</scope>
    <source>
        <strain evidence="6 7">CGMCC 4.1877</strain>
    </source>
</reference>
<dbReference type="GO" id="GO:0016835">
    <property type="term" value="F:carbon-oxygen lyase activity"/>
    <property type="evidence" value="ECO:0007669"/>
    <property type="project" value="UniProtKB-UniRule"/>
</dbReference>
<dbReference type="Proteomes" id="UP000199614">
    <property type="component" value="Unassembled WGS sequence"/>
</dbReference>
<dbReference type="InterPro" id="IPR001347">
    <property type="entry name" value="SIS_dom"/>
</dbReference>
<gene>
    <name evidence="3" type="primary">murQ</name>
    <name evidence="6" type="ORF">SAMN05216207_103053</name>
</gene>
<dbReference type="Gene3D" id="3.40.50.10490">
    <property type="entry name" value="Glucose-6-phosphate isomerase like protein, domain 1"/>
    <property type="match status" value="1"/>
</dbReference>
<dbReference type="InterPro" id="IPR005488">
    <property type="entry name" value="Etherase_MurQ"/>
</dbReference>
<dbReference type="EMBL" id="FOUY01000030">
    <property type="protein sequence ID" value="SFO09724.1"/>
    <property type="molecule type" value="Genomic_DNA"/>
</dbReference>
<sequence length="325" mass="32255">MTGELPTGDLPAADPPAEDLPAENLGALATERSRPDLTDLDQWSTRRLVELITGEDVAVAGAVHAEADRIAAVAELAVGCLDRGGRMIYGGAGTAGRLAVLDATELAPTYGVGADRVVALLAGGPAAMTAAVEGAEDDTAAAAADLAALDPGPDDLVIAVSASGRTPYACALLVAARAAGAATASVANNPGSRLAALADVAIILDTGPEIVAGSTRMKAGTSQKMLLTALSTAVMVRLGKVHRNLMVDVAATNVKLRVRAERIVGEATGAEPDAVRSALDDAGGHAKTAIVALLAGVDARRAAAALSAAGGRVARALTVAAGSTR</sequence>
<comment type="pathway">
    <text evidence="3">Amino-sugar metabolism; N-acetylmuramate degradation.</text>
</comment>
<dbReference type="AlphaFoldDB" id="A0A1I5EDZ9"/>
<evidence type="ECO:0000313" key="6">
    <source>
        <dbReference type="EMBL" id="SFO09724.1"/>
    </source>
</evidence>
<dbReference type="EC" id="4.2.1.126" evidence="3"/>
<dbReference type="HAMAP" id="MF_00068">
    <property type="entry name" value="MurQ"/>
    <property type="match status" value="1"/>
</dbReference>
<dbReference type="GO" id="GO:0009254">
    <property type="term" value="P:peptidoglycan turnover"/>
    <property type="evidence" value="ECO:0007669"/>
    <property type="project" value="TreeGrafter"/>
</dbReference>
<feature type="active site" description="Proton donor" evidence="3">
    <location>
        <position position="105"/>
    </location>
</feature>
<feature type="domain" description="SIS" evidence="5">
    <location>
        <begin position="77"/>
        <end position="240"/>
    </location>
</feature>
<dbReference type="NCBIfam" id="NF003915">
    <property type="entry name" value="PRK05441.1"/>
    <property type="match status" value="1"/>
</dbReference>
<feature type="active site" evidence="3">
    <location>
        <position position="136"/>
    </location>
</feature>
<organism evidence="6 7">
    <name type="scientific">Pseudonocardia ammonioxydans</name>
    <dbReference type="NCBI Taxonomy" id="260086"/>
    <lineage>
        <taxon>Bacteria</taxon>
        <taxon>Bacillati</taxon>
        <taxon>Actinomycetota</taxon>
        <taxon>Actinomycetes</taxon>
        <taxon>Pseudonocardiales</taxon>
        <taxon>Pseudonocardiaceae</taxon>
        <taxon>Pseudonocardia</taxon>
    </lineage>
</organism>
<dbReference type="PANTHER" id="PTHR10088">
    <property type="entry name" value="GLUCOKINASE REGULATORY PROTEIN"/>
    <property type="match status" value="1"/>
</dbReference>
<accession>A0A1I5EDZ9</accession>
<dbReference type="GO" id="GO:0016803">
    <property type="term" value="F:ether hydrolase activity"/>
    <property type="evidence" value="ECO:0007669"/>
    <property type="project" value="TreeGrafter"/>
</dbReference>
<dbReference type="Pfam" id="PF22645">
    <property type="entry name" value="GKRP_SIS_N"/>
    <property type="match status" value="1"/>
</dbReference>
<comment type="catalytic activity">
    <reaction evidence="3">
        <text>N-acetyl-D-muramate 6-phosphate + H2O = N-acetyl-D-glucosamine 6-phosphate + (R)-lactate</text>
        <dbReference type="Rhea" id="RHEA:26410"/>
        <dbReference type="ChEBI" id="CHEBI:15377"/>
        <dbReference type="ChEBI" id="CHEBI:16004"/>
        <dbReference type="ChEBI" id="CHEBI:57513"/>
        <dbReference type="ChEBI" id="CHEBI:58722"/>
        <dbReference type="EC" id="4.2.1.126"/>
    </reaction>
</comment>
<evidence type="ECO:0000259" key="5">
    <source>
        <dbReference type="PROSITE" id="PS51464"/>
    </source>
</evidence>
<proteinExistence type="inferred from homology"/>
<dbReference type="Gene3D" id="1.10.8.1080">
    <property type="match status" value="1"/>
</dbReference>
<evidence type="ECO:0000256" key="4">
    <source>
        <dbReference type="SAM" id="MobiDB-lite"/>
    </source>
</evidence>
<dbReference type="PROSITE" id="PS51464">
    <property type="entry name" value="SIS"/>
    <property type="match status" value="1"/>
</dbReference>
<name>A0A1I5EDZ9_PSUAM</name>
<comment type="subunit">
    <text evidence="3">Homodimer.</text>
</comment>
<dbReference type="STRING" id="260086.SAMN05216207_103053"/>
<evidence type="ECO:0000256" key="1">
    <source>
        <dbReference type="ARBA" id="ARBA00023239"/>
    </source>
</evidence>
<protein>
    <recommendedName>
        <fullName evidence="3">N-acetylmuramic acid 6-phosphate etherase</fullName>
        <shortName evidence="3">MurNAc-6-P etherase</shortName>
        <ecNumber evidence="3">4.2.1.126</ecNumber>
    </recommendedName>
    <alternativeName>
        <fullName evidence="3">N-acetylmuramic acid 6-phosphate hydrolase</fullName>
    </alternativeName>
    <alternativeName>
        <fullName evidence="3">N-acetylmuramic acid 6-phosphate lyase</fullName>
    </alternativeName>
</protein>
<dbReference type="UniPathway" id="UPA00342"/>
<dbReference type="GO" id="GO:0097173">
    <property type="term" value="P:N-acetylmuramic acid catabolic process"/>
    <property type="evidence" value="ECO:0007669"/>
    <property type="project" value="UniProtKB-UniPathway"/>
</dbReference>
<comment type="miscellaneous">
    <text evidence="3">A lyase-type mechanism (elimination/hydration) is suggested for the cleavage of the lactyl ether bond of MurNAc 6-phosphate, with the formation of an alpha,beta-unsaturated aldehyde intermediate with (E)-stereochemistry, followed by the syn addition of water to give product.</text>
</comment>
<feature type="region of interest" description="Disordered" evidence="4">
    <location>
        <begin position="1"/>
        <end position="23"/>
    </location>
</feature>
<evidence type="ECO:0000256" key="2">
    <source>
        <dbReference type="ARBA" id="ARBA00023277"/>
    </source>
</evidence>
<comment type="similarity">
    <text evidence="3">Belongs to the GCKR-like family. MurNAc-6-P etherase subfamily.</text>
</comment>
<dbReference type="InterPro" id="IPR005486">
    <property type="entry name" value="Glucokinase_regulatory_CS"/>
</dbReference>
<dbReference type="CDD" id="cd05007">
    <property type="entry name" value="SIS_Etherase"/>
    <property type="match status" value="1"/>
</dbReference>
<keyword evidence="7" id="KW-1185">Reference proteome</keyword>
<dbReference type="PANTHER" id="PTHR10088:SF4">
    <property type="entry name" value="GLUCOKINASE REGULATORY PROTEIN"/>
    <property type="match status" value="1"/>
</dbReference>
<dbReference type="InterPro" id="IPR040190">
    <property type="entry name" value="MURQ/GCKR"/>
</dbReference>
<dbReference type="NCBIfam" id="NF009222">
    <property type="entry name" value="PRK12570.1"/>
    <property type="match status" value="1"/>
</dbReference>
<dbReference type="GO" id="GO:0046348">
    <property type="term" value="P:amino sugar catabolic process"/>
    <property type="evidence" value="ECO:0007669"/>
    <property type="project" value="InterPro"/>
</dbReference>
<dbReference type="GO" id="GO:0097367">
    <property type="term" value="F:carbohydrate derivative binding"/>
    <property type="evidence" value="ECO:0007669"/>
    <property type="project" value="InterPro"/>
</dbReference>